<dbReference type="GeneID" id="19273030"/>
<dbReference type="OrthoDB" id="5343383at2759"/>
<name>W3X2W3_PESFW</name>
<keyword evidence="2" id="KW-1185">Reference proteome</keyword>
<organism evidence="1 2">
    <name type="scientific">Pestalotiopsis fici (strain W106-1 / CGMCC3.15140)</name>
    <dbReference type="NCBI Taxonomy" id="1229662"/>
    <lineage>
        <taxon>Eukaryota</taxon>
        <taxon>Fungi</taxon>
        <taxon>Dikarya</taxon>
        <taxon>Ascomycota</taxon>
        <taxon>Pezizomycotina</taxon>
        <taxon>Sordariomycetes</taxon>
        <taxon>Xylariomycetidae</taxon>
        <taxon>Amphisphaeriales</taxon>
        <taxon>Sporocadaceae</taxon>
        <taxon>Pestalotiopsis</taxon>
    </lineage>
</organism>
<dbReference type="RefSeq" id="XP_007834789.1">
    <property type="nucleotide sequence ID" value="XM_007836598.1"/>
</dbReference>
<evidence type="ECO:0000313" key="2">
    <source>
        <dbReference type="Proteomes" id="UP000030651"/>
    </source>
</evidence>
<dbReference type="KEGG" id="pfy:PFICI_08017"/>
<dbReference type="EMBL" id="KI912113">
    <property type="protein sequence ID" value="ETS80488.1"/>
    <property type="molecule type" value="Genomic_DNA"/>
</dbReference>
<dbReference type="AlphaFoldDB" id="W3X2W3"/>
<dbReference type="HOGENOM" id="CLU_054614_2_0_1"/>
<sequence length="277" mass="31577">MVSPAELSPDPRLRGKTGHYDRDEIASQLGAFYKFLPHIPLSSIHRAPPEGWPSITAEVLEKRGIHKTPEAVELLRHLPYIEGDHPWIAPEAFPCDYRILGGQVSSRDTPGWVQDVQQDSGNVTSPDGSPAGVEKWPPWVVQLTTGTDREGSCYMLDTTDGTVTKYCAVGYLYEPTYNEGDPRAWRDRLCGEDTVTLVDQVNTWRREYHQLRYLGIPDAGDGNGYPSLHFHREEDGPDSYDWKETEELRSIYRKHGWPDNYDKETCREALKAWYLAQ</sequence>
<accession>W3X2W3</accession>
<dbReference type="eggNOG" id="ENOG502SRWU">
    <property type="taxonomic scope" value="Eukaryota"/>
</dbReference>
<proteinExistence type="predicted"/>
<dbReference type="OMA" id="PETFPIN"/>
<evidence type="ECO:0000313" key="1">
    <source>
        <dbReference type="EMBL" id="ETS80488.1"/>
    </source>
</evidence>
<dbReference type="Proteomes" id="UP000030651">
    <property type="component" value="Unassembled WGS sequence"/>
</dbReference>
<protein>
    <submittedName>
        <fullName evidence="1">Uncharacterized protein</fullName>
    </submittedName>
</protein>
<gene>
    <name evidence="1" type="ORF">PFICI_08017</name>
</gene>
<reference evidence="2" key="1">
    <citation type="journal article" date="2015" name="BMC Genomics">
        <title>Genomic and transcriptomic analysis of the endophytic fungus Pestalotiopsis fici reveals its lifestyle and high potential for synthesis of natural products.</title>
        <authorList>
            <person name="Wang X."/>
            <person name="Zhang X."/>
            <person name="Liu L."/>
            <person name="Xiang M."/>
            <person name="Wang W."/>
            <person name="Sun X."/>
            <person name="Che Y."/>
            <person name="Guo L."/>
            <person name="Liu G."/>
            <person name="Guo L."/>
            <person name="Wang C."/>
            <person name="Yin W.B."/>
            <person name="Stadler M."/>
            <person name="Zhang X."/>
            <person name="Liu X."/>
        </authorList>
    </citation>
    <scope>NUCLEOTIDE SEQUENCE [LARGE SCALE GENOMIC DNA]</scope>
    <source>
        <strain evidence="2">W106-1 / CGMCC3.15140</strain>
    </source>
</reference>
<dbReference type="InParanoid" id="W3X2W3"/>